<reference evidence="2 3" key="1">
    <citation type="submission" date="2019-08" db="EMBL/GenBank/DDBJ databases">
        <title>Bacillus genomes from the desert of Cuatro Cienegas, Coahuila.</title>
        <authorList>
            <person name="Olmedo-Alvarez G."/>
        </authorList>
    </citation>
    <scope>NUCLEOTIDE SEQUENCE [LARGE SCALE GENOMIC DNA]</scope>
    <source>
        <strain evidence="2 3">CH34_1T</strain>
    </source>
</reference>
<dbReference type="RefSeq" id="WP_148938255.1">
    <property type="nucleotide sequence ID" value="NZ_VTEI01000002.1"/>
</dbReference>
<dbReference type="GO" id="GO:0006352">
    <property type="term" value="P:DNA-templated transcription initiation"/>
    <property type="evidence" value="ECO:0007669"/>
    <property type="project" value="InterPro"/>
</dbReference>
<organism evidence="2 3">
    <name type="scientific">Rossellomorea vietnamensis</name>
    <dbReference type="NCBI Taxonomy" id="218284"/>
    <lineage>
        <taxon>Bacteria</taxon>
        <taxon>Bacillati</taxon>
        <taxon>Bacillota</taxon>
        <taxon>Bacilli</taxon>
        <taxon>Bacillales</taxon>
        <taxon>Bacillaceae</taxon>
        <taxon>Rossellomorea</taxon>
    </lineage>
</organism>
<comment type="caution">
    <text evidence="2">The sequence shown here is derived from an EMBL/GenBank/DDBJ whole genome shotgun (WGS) entry which is preliminary data.</text>
</comment>
<name>A0A5D4NWE8_9BACI</name>
<dbReference type="EMBL" id="VTEI01000002">
    <property type="protein sequence ID" value="TYS18577.1"/>
    <property type="molecule type" value="Genomic_DNA"/>
</dbReference>
<proteinExistence type="predicted"/>
<dbReference type="InterPro" id="IPR007627">
    <property type="entry name" value="RNA_pol_sigma70_r2"/>
</dbReference>
<gene>
    <name evidence="2" type="ORF">FZC78_03315</name>
</gene>
<dbReference type="SUPFAM" id="SSF88946">
    <property type="entry name" value="Sigma2 domain of RNA polymerase sigma factors"/>
    <property type="match status" value="1"/>
</dbReference>
<sequence length="87" mass="10032">MIFADMESIMRKIYKYCLSLTKSACQAEDLVQETMLKAYNVKSCEPGRILTISFLYTTAKNLFIDEKRRRVTGSVLKCKLLISQRKG</sequence>
<dbReference type="Gene3D" id="1.10.1740.10">
    <property type="match status" value="1"/>
</dbReference>
<dbReference type="AlphaFoldDB" id="A0A5D4NWE8"/>
<feature type="domain" description="RNA polymerase sigma-70 region 2" evidence="1">
    <location>
        <begin position="8"/>
        <end position="70"/>
    </location>
</feature>
<dbReference type="GO" id="GO:0003700">
    <property type="term" value="F:DNA-binding transcription factor activity"/>
    <property type="evidence" value="ECO:0007669"/>
    <property type="project" value="InterPro"/>
</dbReference>
<evidence type="ECO:0000313" key="3">
    <source>
        <dbReference type="Proteomes" id="UP000322267"/>
    </source>
</evidence>
<accession>A0A5D4NWE8</accession>
<dbReference type="Proteomes" id="UP000322267">
    <property type="component" value="Unassembled WGS sequence"/>
</dbReference>
<evidence type="ECO:0000313" key="2">
    <source>
        <dbReference type="EMBL" id="TYS18577.1"/>
    </source>
</evidence>
<evidence type="ECO:0000259" key="1">
    <source>
        <dbReference type="Pfam" id="PF04542"/>
    </source>
</evidence>
<dbReference type="Pfam" id="PF04542">
    <property type="entry name" value="Sigma70_r2"/>
    <property type="match status" value="1"/>
</dbReference>
<dbReference type="InterPro" id="IPR013325">
    <property type="entry name" value="RNA_pol_sigma_r2"/>
</dbReference>
<protein>
    <recommendedName>
        <fullName evidence="1">RNA polymerase sigma-70 region 2 domain-containing protein</fullName>
    </recommendedName>
</protein>
<dbReference type="OrthoDB" id="2381154at2"/>